<dbReference type="EMBL" id="MU069546">
    <property type="protein sequence ID" value="KAF5839346.1"/>
    <property type="molecule type" value="Genomic_DNA"/>
</dbReference>
<dbReference type="Proteomes" id="UP000815325">
    <property type="component" value="Unassembled WGS sequence"/>
</dbReference>
<protein>
    <submittedName>
        <fullName evidence="2">Uncharacterized protein</fullName>
    </submittedName>
</protein>
<feature type="non-terminal residue" evidence="2">
    <location>
        <position position="1"/>
    </location>
</feature>
<feature type="non-terminal residue" evidence="2">
    <location>
        <position position="83"/>
    </location>
</feature>
<evidence type="ECO:0000313" key="3">
    <source>
        <dbReference type="Proteomes" id="UP000815325"/>
    </source>
</evidence>
<keyword evidence="3" id="KW-1185">Reference proteome</keyword>
<comment type="caution">
    <text evidence="2">The sequence shown here is derived from an EMBL/GenBank/DDBJ whole genome shotgun (WGS) entry which is preliminary data.</text>
</comment>
<sequence>CDRGGRRGGRGGGGAHTRARPPGLPVFHGLINLDDQEDLEKALRTATNAAGAFFAVPFWMSSVTPSPLRYLQEQHAVYHSQVQ</sequence>
<evidence type="ECO:0000313" key="2">
    <source>
        <dbReference type="EMBL" id="KAF5839346.1"/>
    </source>
</evidence>
<name>A0ABQ7GXK7_DUNSA</name>
<feature type="region of interest" description="Disordered" evidence="1">
    <location>
        <begin position="1"/>
        <end position="22"/>
    </location>
</feature>
<organism evidence="2 3">
    <name type="scientific">Dunaliella salina</name>
    <name type="common">Green alga</name>
    <name type="synonym">Protococcus salinus</name>
    <dbReference type="NCBI Taxonomy" id="3046"/>
    <lineage>
        <taxon>Eukaryota</taxon>
        <taxon>Viridiplantae</taxon>
        <taxon>Chlorophyta</taxon>
        <taxon>core chlorophytes</taxon>
        <taxon>Chlorophyceae</taxon>
        <taxon>CS clade</taxon>
        <taxon>Chlamydomonadales</taxon>
        <taxon>Dunaliellaceae</taxon>
        <taxon>Dunaliella</taxon>
    </lineage>
</organism>
<gene>
    <name evidence="2" type="ORF">DUNSADRAFT_1030</name>
</gene>
<proteinExistence type="predicted"/>
<accession>A0ABQ7GXK7</accession>
<reference evidence="2" key="1">
    <citation type="submission" date="2017-08" db="EMBL/GenBank/DDBJ databases">
        <authorList>
            <person name="Polle J.E."/>
            <person name="Barry K."/>
            <person name="Cushman J."/>
            <person name="Schmutz J."/>
            <person name="Tran D."/>
            <person name="Hathwaick L.T."/>
            <person name="Yim W.C."/>
            <person name="Jenkins J."/>
            <person name="Mckie-Krisberg Z.M."/>
            <person name="Prochnik S."/>
            <person name="Lindquist E."/>
            <person name="Dockter R.B."/>
            <person name="Adam C."/>
            <person name="Molina H."/>
            <person name="Bunkerborg J."/>
            <person name="Jin E."/>
            <person name="Buchheim M."/>
            <person name="Magnuson J."/>
        </authorList>
    </citation>
    <scope>NUCLEOTIDE SEQUENCE</scope>
    <source>
        <strain evidence="2">CCAP 19/18</strain>
    </source>
</reference>
<evidence type="ECO:0000256" key="1">
    <source>
        <dbReference type="SAM" id="MobiDB-lite"/>
    </source>
</evidence>